<reference evidence="2 3" key="1">
    <citation type="submission" date="2014-07" db="EMBL/GenBank/DDBJ databases">
        <authorList>
            <person name="Zhang J.E."/>
            <person name="Yang H."/>
            <person name="Guo J."/>
            <person name="Deng Z."/>
            <person name="Luo H."/>
            <person name="Luo M."/>
            <person name="Zhao B."/>
        </authorList>
    </citation>
    <scope>NUCLEOTIDE SEQUENCE [LARGE SCALE GENOMIC DNA]</scope>
    <source>
        <strain evidence="2 3">1CP</strain>
    </source>
</reference>
<dbReference type="Pfam" id="PF02698">
    <property type="entry name" value="DUF218"/>
    <property type="match status" value="1"/>
</dbReference>
<evidence type="ECO:0000313" key="2">
    <source>
        <dbReference type="EMBL" id="ANS26440.1"/>
    </source>
</evidence>
<proteinExistence type="predicted"/>
<dbReference type="RefSeq" id="WP_065489833.1">
    <property type="nucleotide sequence ID" value="NZ_CP009111.1"/>
</dbReference>
<dbReference type="Proteomes" id="UP000186108">
    <property type="component" value="Chromosome"/>
</dbReference>
<dbReference type="CDD" id="cd06259">
    <property type="entry name" value="YdcF-like"/>
    <property type="match status" value="1"/>
</dbReference>
<dbReference type="PATRIC" id="fig|37919.13.peg.1774"/>
<name>A0A1B1K1E6_RHOOP</name>
<accession>A0A1B1K1E6</accession>
<organism evidence="2 3">
    <name type="scientific">Rhodococcus opacus</name>
    <name type="common">Nocardia opaca</name>
    <dbReference type="NCBI Taxonomy" id="37919"/>
    <lineage>
        <taxon>Bacteria</taxon>
        <taxon>Bacillati</taxon>
        <taxon>Actinomycetota</taxon>
        <taxon>Actinomycetes</taxon>
        <taxon>Mycobacteriales</taxon>
        <taxon>Nocardiaceae</taxon>
        <taxon>Rhodococcus</taxon>
    </lineage>
</organism>
<feature type="domain" description="DUF218" evidence="1">
    <location>
        <begin position="45"/>
        <end position="160"/>
    </location>
</feature>
<evidence type="ECO:0000259" key="1">
    <source>
        <dbReference type="Pfam" id="PF02698"/>
    </source>
</evidence>
<dbReference type="AlphaFoldDB" id="A0A1B1K1E6"/>
<evidence type="ECO:0000313" key="3">
    <source>
        <dbReference type="Proteomes" id="UP000186108"/>
    </source>
</evidence>
<gene>
    <name evidence="2" type="ORF">R1CP_08600</name>
</gene>
<dbReference type="InterPro" id="IPR003848">
    <property type="entry name" value="DUF218"/>
</dbReference>
<protein>
    <recommendedName>
        <fullName evidence="1">DUF218 domain-containing protein</fullName>
    </recommendedName>
</protein>
<sequence length="188" mass="21159">MVRIWWYKFFVLGAVCAIAVAISGLGLAGHFAYTNAHVDPLKPVDAIIVLAGEHDGREEYGIELARRGISKNVVLSNPHFAGDKTMATYCAVKDPRFVVTCIPPQPPTTRGEALFTRDLAVQNGWKSVLVISWRYHLPRARYIFSQCFGGEVVMRPVPRTYDLSLAEWEYIYLYQTVGFVKAFLQGRC</sequence>
<dbReference type="EMBL" id="CP009111">
    <property type="protein sequence ID" value="ANS26440.1"/>
    <property type="molecule type" value="Genomic_DNA"/>
</dbReference>